<evidence type="ECO:0000256" key="2">
    <source>
        <dbReference type="ARBA" id="ARBA00022679"/>
    </source>
</evidence>
<gene>
    <name evidence="4" type="ORF">OKJ99_40325</name>
</gene>
<keyword evidence="5" id="KW-1185">Reference proteome</keyword>
<proteinExistence type="inferred from homology"/>
<dbReference type="PANTHER" id="PTHR12215">
    <property type="entry name" value="PHOSPHOPANTETHEINE TRANSFERASE"/>
    <property type="match status" value="1"/>
</dbReference>
<evidence type="ECO:0000256" key="1">
    <source>
        <dbReference type="ARBA" id="ARBA00010990"/>
    </source>
</evidence>
<dbReference type="InterPro" id="IPR050559">
    <property type="entry name" value="P-Pant_transferase_sf"/>
</dbReference>
<sequence>MDNVRELPASGPVRLWLVTTDPGSPPPGDGAGVLDAEESRRAAAFHFDRHRVRYVAAHLALRGILGERLGRAPGDVRFTRLPCPGCGGPHGRPALADAPGPHFSLSHSGDLALVALAPAPVGADVEELPSAKVTEELIAVLHPRERAELAAIEEAEERRLAVARAWVRKEAYLKGLGTGLSRGTDRDYVGVRAASPGAPDGWSLRDVPMPGGYTAAVALGPGT</sequence>
<dbReference type="InterPro" id="IPR008278">
    <property type="entry name" value="4-PPantetheinyl_Trfase_dom"/>
</dbReference>
<evidence type="ECO:0000313" key="4">
    <source>
        <dbReference type="EMBL" id="MEB8343747.1"/>
    </source>
</evidence>
<dbReference type="SUPFAM" id="SSF56214">
    <property type="entry name" value="4'-phosphopantetheinyl transferase"/>
    <property type="match status" value="2"/>
</dbReference>
<feature type="domain" description="4'-phosphopantetheinyl transferase" evidence="3">
    <location>
        <begin position="120"/>
        <end position="185"/>
    </location>
</feature>
<dbReference type="Gene3D" id="3.90.470.20">
    <property type="entry name" value="4'-phosphopantetheinyl transferase domain"/>
    <property type="match status" value="1"/>
</dbReference>
<name>A0ABU6FI73_9ACTN</name>
<reference evidence="4 5" key="1">
    <citation type="submission" date="2022-10" db="EMBL/GenBank/DDBJ databases">
        <authorList>
            <person name="Xie J."/>
            <person name="Shen N."/>
        </authorList>
    </citation>
    <scope>NUCLEOTIDE SEQUENCE [LARGE SCALE GENOMIC DNA]</scope>
    <source>
        <strain evidence="4 5">YIM65594</strain>
    </source>
</reference>
<organism evidence="4 5">
    <name type="scientific">Streptomyces endophyticus</name>
    <dbReference type="NCBI Taxonomy" id="714166"/>
    <lineage>
        <taxon>Bacteria</taxon>
        <taxon>Bacillati</taxon>
        <taxon>Actinomycetota</taxon>
        <taxon>Actinomycetes</taxon>
        <taxon>Kitasatosporales</taxon>
        <taxon>Streptomycetaceae</taxon>
        <taxon>Streptomyces</taxon>
    </lineage>
</organism>
<dbReference type="GO" id="GO:0016740">
    <property type="term" value="F:transferase activity"/>
    <property type="evidence" value="ECO:0007669"/>
    <property type="project" value="UniProtKB-KW"/>
</dbReference>
<comment type="similarity">
    <text evidence="1">Belongs to the P-Pant transferase superfamily. Gsp/Sfp/HetI/AcpT family.</text>
</comment>
<keyword evidence="2 4" id="KW-0808">Transferase</keyword>
<dbReference type="EMBL" id="JAOZYC010000197">
    <property type="protein sequence ID" value="MEB8343747.1"/>
    <property type="molecule type" value="Genomic_DNA"/>
</dbReference>
<evidence type="ECO:0000259" key="3">
    <source>
        <dbReference type="Pfam" id="PF01648"/>
    </source>
</evidence>
<evidence type="ECO:0000313" key="5">
    <source>
        <dbReference type="Proteomes" id="UP001354931"/>
    </source>
</evidence>
<dbReference type="RefSeq" id="WP_326023463.1">
    <property type="nucleotide sequence ID" value="NZ_JAOZYC010000197.1"/>
</dbReference>
<dbReference type="Proteomes" id="UP001354931">
    <property type="component" value="Unassembled WGS sequence"/>
</dbReference>
<accession>A0ABU6FI73</accession>
<dbReference type="InterPro" id="IPR037143">
    <property type="entry name" value="4-PPantetheinyl_Trfase_dom_sf"/>
</dbReference>
<comment type="caution">
    <text evidence="4">The sequence shown here is derived from an EMBL/GenBank/DDBJ whole genome shotgun (WGS) entry which is preliminary data.</text>
</comment>
<protein>
    <submittedName>
        <fullName evidence="4">4'-phosphopantetheinyl transferase superfamily protein</fullName>
    </submittedName>
</protein>
<dbReference type="PANTHER" id="PTHR12215:SF10">
    <property type="entry name" value="L-AMINOADIPATE-SEMIALDEHYDE DEHYDROGENASE-PHOSPHOPANTETHEINYL TRANSFERASE"/>
    <property type="match status" value="1"/>
</dbReference>
<dbReference type="Pfam" id="PF01648">
    <property type="entry name" value="ACPS"/>
    <property type="match status" value="1"/>
</dbReference>